<dbReference type="Proteomes" id="UP000501623">
    <property type="component" value="Chromosome"/>
</dbReference>
<dbReference type="PANTHER" id="PTHR30221:SF1">
    <property type="entry name" value="SMALL-CONDUCTANCE MECHANOSENSITIVE CHANNEL"/>
    <property type="match status" value="1"/>
</dbReference>
<evidence type="ECO:0000256" key="7">
    <source>
        <dbReference type="SAM" id="MobiDB-lite"/>
    </source>
</evidence>
<feature type="transmembrane region" description="Helical" evidence="8">
    <location>
        <begin position="99"/>
        <end position="129"/>
    </location>
</feature>
<name>A0A6M6BFJ8_9BACT</name>
<gene>
    <name evidence="12" type="ORF">HMJ29_07385</name>
</gene>
<dbReference type="InterPro" id="IPR023408">
    <property type="entry name" value="MscS_beta-dom_sf"/>
</dbReference>
<evidence type="ECO:0000259" key="11">
    <source>
        <dbReference type="Pfam" id="PF21088"/>
    </source>
</evidence>
<keyword evidence="5 8" id="KW-1133">Transmembrane helix</keyword>
<dbReference type="SUPFAM" id="SSF82861">
    <property type="entry name" value="Mechanosensitive channel protein MscS (YggB), transmembrane region"/>
    <property type="match status" value="1"/>
</dbReference>
<evidence type="ECO:0000256" key="8">
    <source>
        <dbReference type="SAM" id="Phobius"/>
    </source>
</evidence>
<evidence type="ECO:0000259" key="10">
    <source>
        <dbReference type="Pfam" id="PF21082"/>
    </source>
</evidence>
<dbReference type="Pfam" id="PF21088">
    <property type="entry name" value="MS_channel_1st"/>
    <property type="match status" value="1"/>
</dbReference>
<evidence type="ECO:0000256" key="4">
    <source>
        <dbReference type="ARBA" id="ARBA00022692"/>
    </source>
</evidence>
<dbReference type="InterPro" id="IPR006685">
    <property type="entry name" value="MscS_channel_2nd"/>
</dbReference>
<dbReference type="InterPro" id="IPR049278">
    <property type="entry name" value="MS_channel_C"/>
</dbReference>
<sequence length="316" mass="35086">MLGLTEINKAFEMLSDKLIGWGQDFIVMLPNLLIAAVILVATLYAAKLSKGLITKFLPRISHSAALRDLVATLTYVVVLLVGLFFVLEVLNLQKTVTSLLAGVGIIGLALGFAFQDIAANFISGIIIVLQRPFTVGDVIKTNDYFGTIERISLRTTDLRQPTGELVRVPNRKVFENALINFTINTMRRVDLTCGVTYDADLDEVRRVVLEAMHDMPHLVAERKPEVMFTEFGESSINFDLRFWVPYERQLDYVGAKSEAIVRIKRAFDAAGIVIPFPIRTLDVPEQVLERLRPPQPKPQDAQDSASRSGLAAGSVE</sequence>
<feature type="domain" description="Mechanosensitive ion channel MscS C-terminal" evidence="10">
    <location>
        <begin position="189"/>
        <end position="274"/>
    </location>
</feature>
<dbReference type="KEGG" id="hts:HMJ29_07385"/>
<evidence type="ECO:0000313" key="12">
    <source>
        <dbReference type="EMBL" id="QJX46770.1"/>
    </source>
</evidence>
<evidence type="ECO:0000256" key="1">
    <source>
        <dbReference type="ARBA" id="ARBA00004651"/>
    </source>
</evidence>
<evidence type="ECO:0000256" key="2">
    <source>
        <dbReference type="ARBA" id="ARBA00008017"/>
    </source>
</evidence>
<dbReference type="InterPro" id="IPR049142">
    <property type="entry name" value="MS_channel_1st"/>
</dbReference>
<dbReference type="SUPFAM" id="SSF82689">
    <property type="entry name" value="Mechanosensitive channel protein MscS (YggB), C-terminal domain"/>
    <property type="match status" value="1"/>
</dbReference>
<keyword evidence="13" id="KW-1185">Reference proteome</keyword>
<evidence type="ECO:0000256" key="6">
    <source>
        <dbReference type="ARBA" id="ARBA00023136"/>
    </source>
</evidence>
<dbReference type="Gene3D" id="1.10.287.1260">
    <property type="match status" value="1"/>
</dbReference>
<dbReference type="EMBL" id="CP053538">
    <property type="protein sequence ID" value="QJX46770.1"/>
    <property type="molecule type" value="Genomic_DNA"/>
</dbReference>
<dbReference type="InterPro" id="IPR010920">
    <property type="entry name" value="LSM_dom_sf"/>
</dbReference>
<protein>
    <submittedName>
        <fullName evidence="12">Mechanosensitive ion channel</fullName>
    </submittedName>
</protein>
<accession>A0A6M6BFJ8</accession>
<evidence type="ECO:0000259" key="9">
    <source>
        <dbReference type="Pfam" id="PF00924"/>
    </source>
</evidence>
<proteinExistence type="inferred from homology"/>
<evidence type="ECO:0000256" key="3">
    <source>
        <dbReference type="ARBA" id="ARBA00022475"/>
    </source>
</evidence>
<dbReference type="SUPFAM" id="SSF50182">
    <property type="entry name" value="Sm-like ribonucleoproteins"/>
    <property type="match status" value="1"/>
</dbReference>
<dbReference type="RefSeq" id="WP_171590878.1">
    <property type="nucleotide sequence ID" value="NZ_CP053538.1"/>
</dbReference>
<dbReference type="AlphaFoldDB" id="A0A6M6BFJ8"/>
<dbReference type="GO" id="GO:0008381">
    <property type="term" value="F:mechanosensitive monoatomic ion channel activity"/>
    <property type="evidence" value="ECO:0007669"/>
    <property type="project" value="InterPro"/>
</dbReference>
<dbReference type="Gene3D" id="3.30.70.100">
    <property type="match status" value="1"/>
</dbReference>
<keyword evidence="6 8" id="KW-0472">Membrane</keyword>
<feature type="domain" description="Mechanosensitive ion channel transmembrane helices 2/3" evidence="11">
    <location>
        <begin position="72"/>
        <end position="115"/>
    </location>
</feature>
<dbReference type="Pfam" id="PF00924">
    <property type="entry name" value="MS_channel_2nd"/>
    <property type="match status" value="1"/>
</dbReference>
<dbReference type="InterPro" id="IPR008910">
    <property type="entry name" value="MSC_TM_helix"/>
</dbReference>
<comment type="subcellular location">
    <subcellularLocation>
        <location evidence="1">Cell membrane</location>
        <topology evidence="1">Multi-pass membrane protein</topology>
    </subcellularLocation>
</comment>
<feature type="transmembrane region" description="Helical" evidence="8">
    <location>
        <begin position="66"/>
        <end position="87"/>
    </location>
</feature>
<comment type="similarity">
    <text evidence="2">Belongs to the MscS (TC 1.A.23) family.</text>
</comment>
<dbReference type="Gene3D" id="2.30.30.60">
    <property type="match status" value="1"/>
</dbReference>
<keyword evidence="3" id="KW-1003">Cell membrane</keyword>
<dbReference type="Pfam" id="PF21082">
    <property type="entry name" value="MS_channel_3rd"/>
    <property type="match status" value="1"/>
</dbReference>
<dbReference type="PANTHER" id="PTHR30221">
    <property type="entry name" value="SMALL-CONDUCTANCE MECHANOSENSITIVE CHANNEL"/>
    <property type="match status" value="1"/>
</dbReference>
<dbReference type="Pfam" id="PF05552">
    <property type="entry name" value="MS_channel_1st_1"/>
    <property type="match status" value="1"/>
</dbReference>
<evidence type="ECO:0000256" key="5">
    <source>
        <dbReference type="ARBA" id="ARBA00022989"/>
    </source>
</evidence>
<feature type="region of interest" description="Disordered" evidence="7">
    <location>
        <begin position="291"/>
        <end position="316"/>
    </location>
</feature>
<feature type="transmembrane region" description="Helical" evidence="8">
    <location>
        <begin position="25"/>
        <end position="46"/>
    </location>
</feature>
<dbReference type="InterPro" id="IPR011014">
    <property type="entry name" value="MscS_channel_TM-2"/>
</dbReference>
<dbReference type="InterPro" id="IPR011066">
    <property type="entry name" value="MscS_channel_C_sf"/>
</dbReference>
<organism evidence="12 13">
    <name type="scientific">Hymenobacter taeanensis</name>
    <dbReference type="NCBI Taxonomy" id="2735321"/>
    <lineage>
        <taxon>Bacteria</taxon>
        <taxon>Pseudomonadati</taxon>
        <taxon>Bacteroidota</taxon>
        <taxon>Cytophagia</taxon>
        <taxon>Cytophagales</taxon>
        <taxon>Hymenobacteraceae</taxon>
        <taxon>Hymenobacter</taxon>
    </lineage>
</organism>
<evidence type="ECO:0000313" key="13">
    <source>
        <dbReference type="Proteomes" id="UP000501623"/>
    </source>
</evidence>
<dbReference type="GO" id="GO:0005886">
    <property type="term" value="C:plasma membrane"/>
    <property type="evidence" value="ECO:0007669"/>
    <property type="project" value="UniProtKB-SubCell"/>
</dbReference>
<reference evidence="12 13" key="1">
    <citation type="submission" date="2020-05" db="EMBL/GenBank/DDBJ databases">
        <title>Complete genome sequence of Hymenobacter sp. TS19 in Coasted Sand Dune.</title>
        <authorList>
            <person name="Lee J.-H."/>
            <person name="Jung J.-H."/>
            <person name="Jeong S."/>
            <person name="Zhao L."/>
            <person name="Kim M.-K."/>
            <person name="Seo H.-S."/>
            <person name="Lim S."/>
        </authorList>
    </citation>
    <scope>NUCLEOTIDE SEQUENCE [LARGE SCALE GENOMIC DNA]</scope>
    <source>
        <strain evidence="12 13">TS19</strain>
    </source>
</reference>
<dbReference type="InterPro" id="IPR045275">
    <property type="entry name" value="MscS_archaea/bacteria_type"/>
</dbReference>
<keyword evidence="4 8" id="KW-0812">Transmembrane</keyword>
<feature type="domain" description="Mechanosensitive ion channel MscS" evidence="9">
    <location>
        <begin position="116"/>
        <end position="182"/>
    </location>
</feature>